<evidence type="ECO:0000259" key="10">
    <source>
        <dbReference type="PROSITE" id="PS51914"/>
    </source>
</evidence>
<feature type="compositionally biased region" description="Polar residues" evidence="8">
    <location>
        <begin position="53"/>
        <end position="72"/>
    </location>
</feature>
<sequence length="535" mass="58947">MKNFWALPAFLRIALASPHSFSVFEDLLAFPQYEIVFPDTYLTENEATSLLSQSVSRSTGAASPSSQATQDLSKPDAAPASGPPQRDDQLDLTYERVVLDGRRYLCSIPVFPEHVPQNSTVSPEEAKAEEEKELVRASSRGGELLDGMKGDCIYYLSGWWSYSFCYKDHVKQFHQLPPGRGGAPIYPPVEDPAVNSFILGRFAEKDEEKGNEVRKTLGSEEEARNLDDEGNARQARPGTQDAGETSVHLPRLEKKGSSRYMVQRLSGGTECDLTGRERKIEVQFHCHPQPMDKIAMIKEVSTCSYLMVIYTPRLCNDVAFQPSQENLAHPITCNPVLASSEIDDWDLAHLEEKVLQSELLASLAAHEANNPLRAMDPGPDGSTKRGPIIGGIEVGAQALIGGEGKVVEKGIIVGGGKETFLGTLATSEGKMMSKEELKKVGMAVKDVEKLAKNSRKIAGKKEWKLDLIETPSGQREYRLIEFIEPNEKKRKEGEKAGTDQKEPKGMSSADQEAELDDELGEGSQQGSEEVYKDEL</sequence>
<evidence type="ECO:0000256" key="1">
    <source>
        <dbReference type="ARBA" id="ARBA00004367"/>
    </source>
</evidence>
<name>A0AAN6LZM6_9PLEO</name>
<dbReference type="GO" id="GO:0005789">
    <property type="term" value="C:endoplasmic reticulum membrane"/>
    <property type="evidence" value="ECO:0007669"/>
    <property type="project" value="UniProtKB-SubCell"/>
</dbReference>
<reference evidence="11 12" key="1">
    <citation type="submission" date="2021-02" db="EMBL/GenBank/DDBJ databases">
        <title>Genome assembly of Pseudopithomyces chartarum.</title>
        <authorList>
            <person name="Jauregui R."/>
            <person name="Singh J."/>
            <person name="Voisey C."/>
        </authorList>
    </citation>
    <scope>NUCLEOTIDE SEQUENCE [LARGE SCALE GENOMIC DNA]</scope>
    <source>
        <strain evidence="11 12">AGR01</strain>
    </source>
</reference>
<evidence type="ECO:0000256" key="2">
    <source>
        <dbReference type="ARBA" id="ARBA00009918"/>
    </source>
</evidence>
<protein>
    <recommendedName>
        <fullName evidence="7">Endoplasmic reticulum lectin</fullName>
    </recommendedName>
    <alternativeName>
        <fullName evidence="7">Protein OS-9 homolog</fullName>
    </alternativeName>
</protein>
<gene>
    <name evidence="11" type="ORF">GRF29_77g1085571</name>
</gene>
<feature type="signal peptide" evidence="9">
    <location>
        <begin position="1"/>
        <end position="16"/>
    </location>
</feature>
<organism evidence="11 12">
    <name type="scientific">Pseudopithomyces chartarum</name>
    <dbReference type="NCBI Taxonomy" id="1892770"/>
    <lineage>
        <taxon>Eukaryota</taxon>
        <taxon>Fungi</taxon>
        <taxon>Dikarya</taxon>
        <taxon>Ascomycota</taxon>
        <taxon>Pezizomycotina</taxon>
        <taxon>Dothideomycetes</taxon>
        <taxon>Pleosporomycetidae</taxon>
        <taxon>Pleosporales</taxon>
        <taxon>Massarineae</taxon>
        <taxon>Didymosphaeriaceae</taxon>
        <taxon>Pseudopithomyces</taxon>
    </lineage>
</organism>
<dbReference type="Gene3D" id="2.70.130.10">
    <property type="entry name" value="Mannose-6-phosphate receptor binding domain"/>
    <property type="match status" value="1"/>
</dbReference>
<evidence type="ECO:0000256" key="4">
    <source>
        <dbReference type="ARBA" id="ARBA00022734"/>
    </source>
</evidence>
<dbReference type="InterPro" id="IPR009011">
    <property type="entry name" value="Man6P_isomerase_rcpt-bd_dom_sf"/>
</dbReference>
<comment type="subcellular location">
    <subcellularLocation>
        <location evidence="1 7">Endoplasmic reticulum membrane</location>
        <topology evidence="1 7">Peripheral membrane protein</topology>
        <orientation evidence="1 7">Lumenal side</orientation>
    </subcellularLocation>
</comment>
<evidence type="ECO:0000256" key="5">
    <source>
        <dbReference type="ARBA" id="ARBA00022824"/>
    </source>
</evidence>
<dbReference type="EMBL" id="WVTA01000007">
    <property type="protein sequence ID" value="KAK3208559.1"/>
    <property type="molecule type" value="Genomic_DNA"/>
</dbReference>
<dbReference type="PANTHER" id="PTHR15414:SF0">
    <property type="entry name" value="ENDOPLASMIC RETICULUM LECTIN 1"/>
    <property type="match status" value="1"/>
</dbReference>
<dbReference type="GO" id="GO:0005788">
    <property type="term" value="C:endoplasmic reticulum lumen"/>
    <property type="evidence" value="ECO:0007669"/>
    <property type="project" value="UniProtKB-UniRule"/>
</dbReference>
<evidence type="ECO:0000256" key="9">
    <source>
        <dbReference type="SAM" id="SignalP"/>
    </source>
</evidence>
<dbReference type="InterPro" id="IPR045149">
    <property type="entry name" value="OS-9-like"/>
</dbReference>
<dbReference type="InterPro" id="IPR044865">
    <property type="entry name" value="MRH_dom"/>
</dbReference>
<keyword evidence="5 7" id="KW-0256">Endoplasmic reticulum</keyword>
<feature type="compositionally biased region" description="Acidic residues" evidence="8">
    <location>
        <begin position="511"/>
        <end position="520"/>
    </location>
</feature>
<dbReference type="GO" id="GO:0030970">
    <property type="term" value="P:retrograde protein transport, ER to cytosol"/>
    <property type="evidence" value="ECO:0007669"/>
    <property type="project" value="TreeGrafter"/>
</dbReference>
<keyword evidence="7" id="KW-0472">Membrane</keyword>
<dbReference type="PROSITE" id="PS51914">
    <property type="entry name" value="MRH"/>
    <property type="match status" value="1"/>
</dbReference>
<keyword evidence="6" id="KW-1015">Disulfide bond</keyword>
<evidence type="ECO:0000256" key="7">
    <source>
        <dbReference type="RuleBase" id="RU369099"/>
    </source>
</evidence>
<evidence type="ECO:0000256" key="6">
    <source>
        <dbReference type="ARBA" id="ARBA00023157"/>
    </source>
</evidence>
<evidence type="ECO:0000313" key="12">
    <source>
        <dbReference type="Proteomes" id="UP001280581"/>
    </source>
</evidence>
<dbReference type="SUPFAM" id="SSF50911">
    <property type="entry name" value="Mannose 6-phosphate receptor domain"/>
    <property type="match status" value="1"/>
</dbReference>
<keyword evidence="4 7" id="KW-0430">Lectin</keyword>
<evidence type="ECO:0000256" key="3">
    <source>
        <dbReference type="ARBA" id="ARBA00022729"/>
    </source>
</evidence>
<evidence type="ECO:0000313" key="11">
    <source>
        <dbReference type="EMBL" id="KAK3208559.1"/>
    </source>
</evidence>
<dbReference type="GO" id="GO:0030246">
    <property type="term" value="F:carbohydrate binding"/>
    <property type="evidence" value="ECO:0007669"/>
    <property type="project" value="UniProtKB-UniRule"/>
</dbReference>
<keyword evidence="12" id="KW-1185">Reference proteome</keyword>
<dbReference type="Pfam" id="PF07915">
    <property type="entry name" value="PRKCSH"/>
    <property type="match status" value="1"/>
</dbReference>
<evidence type="ECO:0000256" key="8">
    <source>
        <dbReference type="SAM" id="MobiDB-lite"/>
    </source>
</evidence>
<feature type="compositionally biased region" description="Basic and acidic residues" evidence="8">
    <location>
        <begin position="208"/>
        <end position="231"/>
    </location>
</feature>
<feature type="region of interest" description="Disordered" evidence="8">
    <location>
        <begin position="53"/>
        <end position="91"/>
    </location>
</feature>
<keyword evidence="3 9" id="KW-0732">Signal</keyword>
<dbReference type="AlphaFoldDB" id="A0AAN6LZM6"/>
<comment type="similarity">
    <text evidence="2 7">Belongs to the OS-9 family.</text>
</comment>
<comment type="caution">
    <text evidence="11">The sequence shown here is derived from an EMBL/GenBank/DDBJ whole genome shotgun (WGS) entry which is preliminary data.</text>
</comment>
<dbReference type="PANTHER" id="PTHR15414">
    <property type="entry name" value="OS-9-RELATED"/>
    <property type="match status" value="1"/>
</dbReference>
<feature type="chain" id="PRO_5043050052" description="Endoplasmic reticulum lectin" evidence="9">
    <location>
        <begin position="17"/>
        <end position="535"/>
    </location>
</feature>
<proteinExistence type="inferred from homology"/>
<accession>A0AAN6LZM6</accession>
<dbReference type="GO" id="GO:0030968">
    <property type="term" value="P:endoplasmic reticulum unfolded protein response"/>
    <property type="evidence" value="ECO:0007669"/>
    <property type="project" value="UniProtKB-UniRule"/>
</dbReference>
<dbReference type="InterPro" id="IPR012913">
    <property type="entry name" value="OS9-like_dom"/>
</dbReference>
<dbReference type="Proteomes" id="UP001280581">
    <property type="component" value="Unassembled WGS sequence"/>
</dbReference>
<feature type="region of interest" description="Disordered" evidence="8">
    <location>
        <begin position="481"/>
        <end position="535"/>
    </location>
</feature>
<feature type="region of interest" description="Disordered" evidence="8">
    <location>
        <begin position="208"/>
        <end position="250"/>
    </location>
</feature>
<comment type="function">
    <text evidence="7">Lectin involved in the quality control of the secretory pathway. As a member of the endoplasmic reticulum-associated degradation lumenal (ERAD-L) surveillance system, targets misfolded endoplasmic reticulum lumenal glycoproteins for degradation.</text>
</comment>
<feature type="domain" description="MRH" evidence="10">
    <location>
        <begin position="150"/>
        <end position="317"/>
    </location>
</feature>
<feature type="compositionally biased region" description="Basic and acidic residues" evidence="8">
    <location>
        <begin position="481"/>
        <end position="504"/>
    </location>
</feature>